<protein>
    <recommendedName>
        <fullName evidence="4">GcrA cell cycle regulator</fullName>
    </recommendedName>
</protein>
<dbReference type="EMBL" id="BAABJO010000020">
    <property type="protein sequence ID" value="GAA5129393.1"/>
    <property type="molecule type" value="Genomic_DNA"/>
</dbReference>
<accession>A0ABP9NR08</accession>
<organism evidence="2 3">
    <name type="scientific">Pseudonocardia adelaidensis</name>
    <dbReference type="NCBI Taxonomy" id="648754"/>
    <lineage>
        <taxon>Bacteria</taxon>
        <taxon>Bacillati</taxon>
        <taxon>Actinomycetota</taxon>
        <taxon>Actinomycetes</taxon>
        <taxon>Pseudonocardiales</taxon>
        <taxon>Pseudonocardiaceae</taxon>
        <taxon>Pseudonocardia</taxon>
    </lineage>
</organism>
<dbReference type="Proteomes" id="UP001500804">
    <property type="component" value="Unassembled WGS sequence"/>
</dbReference>
<gene>
    <name evidence="2" type="ORF">GCM10023320_49790</name>
</gene>
<evidence type="ECO:0008006" key="4">
    <source>
        <dbReference type="Google" id="ProtNLM"/>
    </source>
</evidence>
<name>A0ABP9NR08_9PSEU</name>
<evidence type="ECO:0000313" key="3">
    <source>
        <dbReference type="Proteomes" id="UP001500804"/>
    </source>
</evidence>
<sequence length="85" mass="9365">MDAPRPSNLRPQFRAPGSVDDPPPPAAGRAGAAGRHPDREARCELPGCDTPVPEHPGNEGRSRYCCPRHRSEARARRRQARYDLA</sequence>
<evidence type="ECO:0000256" key="1">
    <source>
        <dbReference type="SAM" id="MobiDB-lite"/>
    </source>
</evidence>
<comment type="caution">
    <text evidence="2">The sequence shown here is derived from an EMBL/GenBank/DDBJ whole genome shotgun (WGS) entry which is preliminary data.</text>
</comment>
<proteinExistence type="predicted"/>
<evidence type="ECO:0000313" key="2">
    <source>
        <dbReference type="EMBL" id="GAA5129393.1"/>
    </source>
</evidence>
<feature type="region of interest" description="Disordered" evidence="1">
    <location>
        <begin position="1"/>
        <end position="85"/>
    </location>
</feature>
<keyword evidence="3" id="KW-1185">Reference proteome</keyword>
<reference evidence="3" key="1">
    <citation type="journal article" date="2019" name="Int. J. Syst. Evol. Microbiol.">
        <title>The Global Catalogue of Microorganisms (GCM) 10K type strain sequencing project: providing services to taxonomists for standard genome sequencing and annotation.</title>
        <authorList>
            <consortium name="The Broad Institute Genomics Platform"/>
            <consortium name="The Broad Institute Genome Sequencing Center for Infectious Disease"/>
            <person name="Wu L."/>
            <person name="Ma J."/>
        </authorList>
    </citation>
    <scope>NUCLEOTIDE SEQUENCE [LARGE SCALE GENOMIC DNA]</scope>
    <source>
        <strain evidence="3">JCM 18302</strain>
    </source>
</reference>
<feature type="compositionally biased region" description="Basic and acidic residues" evidence="1">
    <location>
        <begin position="69"/>
        <end position="85"/>
    </location>
</feature>